<sequence length="61" mass="6932">MINDLFRTARETDPKAFLPNFNLSPHDGIHFIELIVYITDPGYNASNQESAMVMTAFDRGK</sequence>
<name>A0ACA9N234_9GLOM</name>
<evidence type="ECO:0000313" key="1">
    <source>
        <dbReference type="EMBL" id="CAG8627053.1"/>
    </source>
</evidence>
<comment type="caution">
    <text evidence="1">The sequence shown here is derived from an EMBL/GenBank/DDBJ whole genome shotgun (WGS) entry which is preliminary data.</text>
</comment>
<organism evidence="1 2">
    <name type="scientific">Dentiscutata heterogama</name>
    <dbReference type="NCBI Taxonomy" id="1316150"/>
    <lineage>
        <taxon>Eukaryota</taxon>
        <taxon>Fungi</taxon>
        <taxon>Fungi incertae sedis</taxon>
        <taxon>Mucoromycota</taxon>
        <taxon>Glomeromycotina</taxon>
        <taxon>Glomeromycetes</taxon>
        <taxon>Diversisporales</taxon>
        <taxon>Gigasporaceae</taxon>
        <taxon>Dentiscutata</taxon>
    </lineage>
</organism>
<reference evidence="1" key="1">
    <citation type="submission" date="2021-06" db="EMBL/GenBank/DDBJ databases">
        <authorList>
            <person name="Kallberg Y."/>
            <person name="Tangrot J."/>
            <person name="Rosling A."/>
        </authorList>
    </citation>
    <scope>NUCLEOTIDE SEQUENCE</scope>
    <source>
        <strain evidence="1">IL203A</strain>
    </source>
</reference>
<proteinExistence type="predicted"/>
<protein>
    <submittedName>
        <fullName evidence="1">9777_t:CDS:1</fullName>
    </submittedName>
</protein>
<dbReference type="EMBL" id="CAJVPU010012832">
    <property type="protein sequence ID" value="CAG8627053.1"/>
    <property type="molecule type" value="Genomic_DNA"/>
</dbReference>
<feature type="non-terminal residue" evidence="1">
    <location>
        <position position="61"/>
    </location>
</feature>
<accession>A0ACA9N234</accession>
<dbReference type="Proteomes" id="UP000789702">
    <property type="component" value="Unassembled WGS sequence"/>
</dbReference>
<keyword evidence="2" id="KW-1185">Reference proteome</keyword>
<evidence type="ECO:0000313" key="2">
    <source>
        <dbReference type="Proteomes" id="UP000789702"/>
    </source>
</evidence>
<gene>
    <name evidence="1" type="ORF">DHETER_LOCUS8249</name>
</gene>